<comment type="similarity">
    <text evidence="3">Belongs to the WD repeat PRL1/PRL2 family.</text>
</comment>
<dbReference type="Gene3D" id="2.130.10.10">
    <property type="entry name" value="YVTN repeat-like/Quinoprotein amine dehydrogenase"/>
    <property type="match status" value="1"/>
</dbReference>
<dbReference type="InterPro" id="IPR015943">
    <property type="entry name" value="WD40/YVTN_repeat-like_dom_sf"/>
</dbReference>
<dbReference type="OrthoDB" id="10256122at2759"/>
<name>A0A7J6LRS5_PEROL</name>
<dbReference type="GO" id="GO:0071013">
    <property type="term" value="C:catalytic step 2 spliceosome"/>
    <property type="evidence" value="ECO:0007669"/>
    <property type="project" value="TreeGrafter"/>
</dbReference>
<accession>A0A7J6LRS5</accession>
<dbReference type="GO" id="GO:0000974">
    <property type="term" value="C:Prp19 complex"/>
    <property type="evidence" value="ECO:0007669"/>
    <property type="project" value="TreeGrafter"/>
</dbReference>
<evidence type="ECO:0000256" key="2">
    <source>
        <dbReference type="ARBA" id="ARBA00022737"/>
    </source>
</evidence>
<dbReference type="Proteomes" id="UP000570595">
    <property type="component" value="Unassembled WGS sequence"/>
</dbReference>
<dbReference type="PROSITE" id="PS00678">
    <property type="entry name" value="WD_REPEATS_1"/>
    <property type="match status" value="2"/>
</dbReference>
<evidence type="ECO:0000256" key="1">
    <source>
        <dbReference type="ARBA" id="ARBA00022574"/>
    </source>
</evidence>
<dbReference type="PANTHER" id="PTHR19923">
    <property type="entry name" value="WD40 REPEAT PROTEINPRL1/PRL2-RELATED"/>
    <property type="match status" value="1"/>
</dbReference>
<keyword evidence="2" id="KW-0677">Repeat</keyword>
<comment type="caution">
    <text evidence="5">The sequence shown here is derived from an EMBL/GenBank/DDBJ whole genome shotgun (WGS) entry which is preliminary data.</text>
</comment>
<proteinExistence type="inferred from homology"/>
<organism evidence="5 6">
    <name type="scientific">Perkinsus olseni</name>
    <name type="common">Perkinsus atlanticus</name>
    <dbReference type="NCBI Taxonomy" id="32597"/>
    <lineage>
        <taxon>Eukaryota</taxon>
        <taxon>Sar</taxon>
        <taxon>Alveolata</taxon>
        <taxon>Perkinsozoa</taxon>
        <taxon>Perkinsea</taxon>
        <taxon>Perkinsida</taxon>
        <taxon>Perkinsidae</taxon>
        <taxon>Perkinsus</taxon>
    </lineage>
</organism>
<evidence type="ECO:0000313" key="5">
    <source>
        <dbReference type="EMBL" id="KAF4661998.1"/>
    </source>
</evidence>
<dbReference type="GO" id="GO:0071011">
    <property type="term" value="C:precatalytic spliceosome"/>
    <property type="evidence" value="ECO:0007669"/>
    <property type="project" value="TreeGrafter"/>
</dbReference>
<feature type="repeat" description="WD" evidence="4">
    <location>
        <begin position="167"/>
        <end position="208"/>
    </location>
</feature>
<evidence type="ECO:0000256" key="3">
    <source>
        <dbReference type="ARBA" id="ARBA00025726"/>
    </source>
</evidence>
<keyword evidence="1 4" id="KW-0853">WD repeat</keyword>
<dbReference type="AlphaFoldDB" id="A0A7J6LRS5"/>
<sequence>MASTTAATAAAPSSSSAEGHQVKFTDLVKLNQKRTLELWRPGPEPHDIYPHHVVSPPEIREAKQRRIFEDNFGNVDLSVTKMGQKMSVLNLPTAGAAAGPAAELPEVKATSTALVATQGLNRLPGESRLMARTAGTAAKGILAIHENIGRHRPKQQWHPDWNLYRVVQGHQGWVRALDVDPSNEFFVSGGNDKMIKVWDLATGTLKLTLTGHIHNIRGLKLHPRLKYLFSCGEDNMVKCWDLEMNTVVRSYHGHLSGVYCMETHPTLDVLFTGSRDATVRVWDIRTKHAIHVLGGHTSTVNCLASQQMEPQVISGSMDSTIRLWDLKAGKCRTTLTHHKKGVRALAVHPRLPLFASAAADHIKVWRSPDGVFERNIDHNIPGTVMHCLKIRDEGDSPVMVAGTDAGHLLFWDWASGQIFQDINTPPQPGSMSSERSIYALAFDKSGERLITGECDKTIKMYKQDYESSKSKRT</sequence>
<feature type="repeat" description="WD" evidence="4">
    <location>
        <begin position="209"/>
        <end position="250"/>
    </location>
</feature>
<dbReference type="InterPro" id="IPR045241">
    <property type="entry name" value="Prp46/PLRG1-like"/>
</dbReference>
<dbReference type="InterPro" id="IPR036322">
    <property type="entry name" value="WD40_repeat_dom_sf"/>
</dbReference>
<dbReference type="CDD" id="cd00200">
    <property type="entry name" value="WD40"/>
    <property type="match status" value="1"/>
</dbReference>
<dbReference type="EMBL" id="JABAHT010000181">
    <property type="protein sequence ID" value="KAF4661998.1"/>
    <property type="molecule type" value="Genomic_DNA"/>
</dbReference>
<evidence type="ECO:0000256" key="4">
    <source>
        <dbReference type="PROSITE-ProRule" id="PRU00221"/>
    </source>
</evidence>
<dbReference type="PROSITE" id="PS50294">
    <property type="entry name" value="WD_REPEATS_REGION"/>
    <property type="match status" value="4"/>
</dbReference>
<dbReference type="SUPFAM" id="SSF50978">
    <property type="entry name" value="WD40 repeat-like"/>
    <property type="match status" value="1"/>
</dbReference>
<dbReference type="PROSITE" id="PS50082">
    <property type="entry name" value="WD_REPEATS_2"/>
    <property type="match status" value="4"/>
</dbReference>
<dbReference type="InterPro" id="IPR019775">
    <property type="entry name" value="WD40_repeat_CS"/>
</dbReference>
<gene>
    <name evidence="5" type="primary">PLRG1</name>
    <name evidence="5" type="ORF">FOZ61_002813</name>
</gene>
<dbReference type="PANTHER" id="PTHR19923:SF0">
    <property type="entry name" value="PLEIOTROPIC REGULATOR 1"/>
    <property type="match status" value="1"/>
</dbReference>
<dbReference type="InterPro" id="IPR020472">
    <property type="entry name" value="WD40_PAC1"/>
</dbReference>
<reference evidence="5 6" key="1">
    <citation type="submission" date="2020-04" db="EMBL/GenBank/DDBJ databases">
        <title>Perkinsus olseni comparative genomics.</title>
        <authorList>
            <person name="Bogema D.R."/>
        </authorList>
    </citation>
    <scope>NUCLEOTIDE SEQUENCE [LARGE SCALE GENOMIC DNA]</scope>
    <source>
        <strain evidence="5">ATCC PRA-179</strain>
    </source>
</reference>
<dbReference type="InterPro" id="IPR001680">
    <property type="entry name" value="WD40_rpt"/>
</dbReference>
<feature type="repeat" description="WD" evidence="4">
    <location>
        <begin position="293"/>
        <end position="334"/>
    </location>
</feature>
<evidence type="ECO:0000313" key="6">
    <source>
        <dbReference type="Proteomes" id="UP000570595"/>
    </source>
</evidence>
<dbReference type="GO" id="GO:0000398">
    <property type="term" value="P:mRNA splicing, via spliceosome"/>
    <property type="evidence" value="ECO:0007669"/>
    <property type="project" value="InterPro"/>
</dbReference>
<dbReference type="PRINTS" id="PR00320">
    <property type="entry name" value="GPROTEINBRPT"/>
</dbReference>
<protein>
    <submittedName>
        <fullName evidence="5">Pleiotropic regulator 1</fullName>
    </submittedName>
</protein>
<dbReference type="SMART" id="SM00320">
    <property type="entry name" value="WD40"/>
    <property type="match status" value="7"/>
</dbReference>
<dbReference type="Pfam" id="PF00400">
    <property type="entry name" value="WD40"/>
    <property type="match status" value="6"/>
</dbReference>
<feature type="repeat" description="WD" evidence="4">
    <location>
        <begin position="251"/>
        <end position="292"/>
    </location>
</feature>